<dbReference type="SUPFAM" id="SSF103481">
    <property type="entry name" value="Multidrug resistance efflux transporter EmrE"/>
    <property type="match status" value="1"/>
</dbReference>
<gene>
    <name evidence="10" type="ORF">PsB1_0581</name>
</gene>
<proteinExistence type="inferred from homology"/>
<feature type="transmembrane region" description="Helical" evidence="8">
    <location>
        <begin position="12"/>
        <end position="34"/>
    </location>
</feature>
<dbReference type="Proteomes" id="UP001161064">
    <property type="component" value="Unassembled WGS sequence"/>
</dbReference>
<keyword evidence="7 8" id="KW-0472">Membrane</keyword>
<feature type="transmembrane region" description="Helical" evidence="8">
    <location>
        <begin position="179"/>
        <end position="198"/>
    </location>
</feature>
<feature type="transmembrane region" description="Helical" evidence="8">
    <location>
        <begin position="241"/>
        <end position="260"/>
    </location>
</feature>
<dbReference type="InterPro" id="IPR004626">
    <property type="entry name" value="RarD"/>
</dbReference>
<evidence type="ECO:0000259" key="9">
    <source>
        <dbReference type="Pfam" id="PF00892"/>
    </source>
</evidence>
<sequence length="290" mass="30806">MSDTAPTKLPSALWAALSAYILWGLLPAFLHLFSNIPSLEVTAQRIVWTLPCAFMAALAFGGFKSLKVSPRTFALLGLSAVLIGGNWLLYVWAVGQDKILESSLGYFINPLINVVMGVAFFSEKLTKWQIGALTLAGLGVANQTFLVGAFPFVAIGLGFSFALYGLIRKLAPVGPASGLFWESAILFLPALTIVFWHFQTGGPVMGGTPTMAGLLLLLGPATSIPLILFAQGARGLKLSTLGLLQYIAPTLQFCTGLVLGEHFTPAHGLTFALIWGGLVLYSFASLRGEG</sequence>
<keyword evidence="3" id="KW-0813">Transport</keyword>
<dbReference type="Pfam" id="PF00892">
    <property type="entry name" value="EamA"/>
    <property type="match status" value="1"/>
</dbReference>
<evidence type="ECO:0000256" key="4">
    <source>
        <dbReference type="ARBA" id="ARBA00022475"/>
    </source>
</evidence>
<keyword evidence="11" id="KW-1185">Reference proteome</keyword>
<keyword evidence="4" id="KW-1003">Cell membrane</keyword>
<dbReference type="InterPro" id="IPR037185">
    <property type="entry name" value="EmrE-like"/>
</dbReference>
<feature type="domain" description="EamA" evidence="9">
    <location>
        <begin position="12"/>
        <end position="141"/>
    </location>
</feature>
<evidence type="ECO:0000313" key="11">
    <source>
        <dbReference type="Proteomes" id="UP001161064"/>
    </source>
</evidence>
<feature type="transmembrane region" description="Helical" evidence="8">
    <location>
        <begin position="142"/>
        <end position="167"/>
    </location>
</feature>
<evidence type="ECO:0000256" key="3">
    <source>
        <dbReference type="ARBA" id="ARBA00022448"/>
    </source>
</evidence>
<feature type="transmembrane region" description="Helical" evidence="8">
    <location>
        <begin position="210"/>
        <end position="229"/>
    </location>
</feature>
<reference evidence="10" key="2">
    <citation type="journal article" date="2023" name="ISME Commun">
        <title>Characterization of a bloom-associated alphaproteobacterial lineage, 'Candidatus Phycosocius': insights into freshwater algal-bacterial interactions.</title>
        <authorList>
            <person name="Tanabe Y."/>
            <person name="Yamaguchi H."/>
            <person name="Yoshida M."/>
            <person name="Kai A."/>
            <person name="Okazaki Y."/>
        </authorList>
    </citation>
    <scope>NUCLEOTIDE SEQUENCE</scope>
    <source>
        <strain evidence="10">BOTRYCO-1</strain>
    </source>
</reference>
<organism evidence="10 11">
    <name type="scientific">Candidatus Phycosocius spiralis</name>
    <dbReference type="NCBI Taxonomy" id="2815099"/>
    <lineage>
        <taxon>Bacteria</taxon>
        <taxon>Pseudomonadati</taxon>
        <taxon>Pseudomonadota</taxon>
        <taxon>Alphaproteobacteria</taxon>
        <taxon>Caulobacterales</taxon>
        <taxon>Caulobacterales incertae sedis</taxon>
        <taxon>Candidatus Phycosocius</taxon>
    </lineage>
</organism>
<evidence type="ECO:0000256" key="2">
    <source>
        <dbReference type="ARBA" id="ARBA00007362"/>
    </source>
</evidence>
<feature type="transmembrane region" description="Helical" evidence="8">
    <location>
        <begin position="46"/>
        <end position="66"/>
    </location>
</feature>
<feature type="transmembrane region" description="Helical" evidence="8">
    <location>
        <begin position="104"/>
        <end position="122"/>
    </location>
</feature>
<evidence type="ECO:0000313" key="10">
    <source>
        <dbReference type="EMBL" id="GIU66427.1"/>
    </source>
</evidence>
<dbReference type="EMBL" id="BPFZ01000002">
    <property type="protein sequence ID" value="GIU66427.1"/>
    <property type="molecule type" value="Genomic_DNA"/>
</dbReference>
<dbReference type="RefSeq" id="WP_284358952.1">
    <property type="nucleotide sequence ID" value="NZ_BPFZ01000002.1"/>
</dbReference>
<evidence type="ECO:0000256" key="5">
    <source>
        <dbReference type="ARBA" id="ARBA00022692"/>
    </source>
</evidence>
<evidence type="ECO:0000256" key="8">
    <source>
        <dbReference type="SAM" id="Phobius"/>
    </source>
</evidence>
<keyword evidence="6 8" id="KW-1133">Transmembrane helix</keyword>
<comment type="caution">
    <text evidence="10">The sequence shown here is derived from an EMBL/GenBank/DDBJ whole genome shotgun (WGS) entry which is preliminary data.</text>
</comment>
<dbReference type="InterPro" id="IPR000620">
    <property type="entry name" value="EamA_dom"/>
</dbReference>
<evidence type="ECO:0000256" key="1">
    <source>
        <dbReference type="ARBA" id="ARBA00004651"/>
    </source>
</evidence>
<feature type="transmembrane region" description="Helical" evidence="8">
    <location>
        <begin position="72"/>
        <end position="92"/>
    </location>
</feature>
<comment type="subcellular location">
    <subcellularLocation>
        <location evidence="1">Cell membrane</location>
        <topology evidence="1">Multi-pass membrane protein</topology>
    </subcellularLocation>
</comment>
<keyword evidence="5 8" id="KW-0812">Transmembrane</keyword>
<protein>
    <submittedName>
        <fullName evidence="10">Permease</fullName>
    </submittedName>
</protein>
<comment type="similarity">
    <text evidence="2">Belongs to the EamA transporter family.</text>
</comment>
<evidence type="ECO:0000256" key="6">
    <source>
        <dbReference type="ARBA" id="ARBA00022989"/>
    </source>
</evidence>
<feature type="transmembrane region" description="Helical" evidence="8">
    <location>
        <begin position="266"/>
        <end position="284"/>
    </location>
</feature>
<name>A0ABQ4PTT0_9PROT</name>
<dbReference type="NCBIfam" id="TIGR00688">
    <property type="entry name" value="rarD"/>
    <property type="match status" value="1"/>
</dbReference>
<accession>A0ABQ4PTT0</accession>
<evidence type="ECO:0000256" key="7">
    <source>
        <dbReference type="ARBA" id="ARBA00023136"/>
    </source>
</evidence>
<reference evidence="10" key="1">
    <citation type="submission" date="2021-05" db="EMBL/GenBank/DDBJ databases">
        <authorList>
            <person name="Tanabe Y."/>
        </authorList>
    </citation>
    <scope>NUCLEOTIDE SEQUENCE</scope>
    <source>
        <strain evidence="10">BOTRYCO-1</strain>
    </source>
</reference>